<keyword evidence="2" id="KW-1185">Reference proteome</keyword>
<dbReference type="EMBL" id="JAWWNJ010000034">
    <property type="protein sequence ID" value="KAK7025082.1"/>
    <property type="molecule type" value="Genomic_DNA"/>
</dbReference>
<sequence>MSGSHLPDEIVSKILTPALKFSDKVFSDPSIKQLLAPGYSSSSYLLVCKAWFRVATPLLYSVIILRTTSQAEALRAILEAHQEIGCFIKKVRVEGAFGDAMEAILRSAPNITDVFLSLNLWPRDDVRGLCRGLSLINPRRVILVDDRDDPKANSSTNQLVTTLERCIPKWNKLKSFYFPYFDDGFFIHTVSGKRAHALCAALTKSRSLENLLVDAGPGFPDHLRKMIKIPSFKFFHCRLSNGHRRSMLHSIKNDSVLRARVKCYPPLASPRANTGGATRTGAHALVHVRGTTEFRRVAKSSGPTTQALSVVLSSDLPRSIDPKILQPFTSLKSLSWTVQGYRFSTPSAGFSALNTLEVLDVHTETHPALFRLDLDLPLPSLRELRLRHGVDASSAIPFIQKHADKLLRVTAPIELHAAAKMFELCTNMETLTVLAPVGSLTFLQDYDNFIACSVPHTSLRKLRFECTKMGTYRQMFQNIALESFPLVKEIQGLDVKWPKAEREIPKNHPWISALEILRAKGIKLTDNNGSGGRAL</sequence>
<evidence type="ECO:0000313" key="2">
    <source>
        <dbReference type="Proteomes" id="UP001362999"/>
    </source>
</evidence>
<organism evidence="1 2">
    <name type="scientific">Favolaschia claudopus</name>
    <dbReference type="NCBI Taxonomy" id="2862362"/>
    <lineage>
        <taxon>Eukaryota</taxon>
        <taxon>Fungi</taxon>
        <taxon>Dikarya</taxon>
        <taxon>Basidiomycota</taxon>
        <taxon>Agaricomycotina</taxon>
        <taxon>Agaricomycetes</taxon>
        <taxon>Agaricomycetidae</taxon>
        <taxon>Agaricales</taxon>
        <taxon>Marasmiineae</taxon>
        <taxon>Mycenaceae</taxon>
        <taxon>Favolaschia</taxon>
    </lineage>
</organism>
<proteinExistence type="predicted"/>
<dbReference type="AlphaFoldDB" id="A0AAW0BGD0"/>
<protein>
    <recommendedName>
        <fullName evidence="3">F-box domain-containing protein</fullName>
    </recommendedName>
</protein>
<reference evidence="1 2" key="1">
    <citation type="journal article" date="2024" name="J Genomics">
        <title>Draft genome sequencing and assembly of Favolaschia claudopus CIRM-BRFM 2984 isolated from oak limbs.</title>
        <authorList>
            <person name="Navarro D."/>
            <person name="Drula E."/>
            <person name="Chaduli D."/>
            <person name="Cazenave R."/>
            <person name="Ahrendt S."/>
            <person name="Wang J."/>
            <person name="Lipzen A."/>
            <person name="Daum C."/>
            <person name="Barry K."/>
            <person name="Grigoriev I.V."/>
            <person name="Favel A."/>
            <person name="Rosso M.N."/>
            <person name="Martin F."/>
        </authorList>
    </citation>
    <scope>NUCLEOTIDE SEQUENCE [LARGE SCALE GENOMIC DNA]</scope>
    <source>
        <strain evidence="1 2">CIRM-BRFM 2984</strain>
    </source>
</reference>
<gene>
    <name evidence="1" type="ORF">R3P38DRAFT_1060402</name>
</gene>
<evidence type="ECO:0000313" key="1">
    <source>
        <dbReference type="EMBL" id="KAK7025082.1"/>
    </source>
</evidence>
<name>A0AAW0BGD0_9AGAR</name>
<accession>A0AAW0BGD0</accession>
<dbReference type="Proteomes" id="UP001362999">
    <property type="component" value="Unassembled WGS sequence"/>
</dbReference>
<evidence type="ECO:0008006" key="3">
    <source>
        <dbReference type="Google" id="ProtNLM"/>
    </source>
</evidence>
<comment type="caution">
    <text evidence="1">The sequence shown here is derived from an EMBL/GenBank/DDBJ whole genome shotgun (WGS) entry which is preliminary data.</text>
</comment>